<accession>A0ABQ5AZY4</accession>
<reference evidence="1" key="2">
    <citation type="submission" date="2022-01" db="EMBL/GenBank/DDBJ databases">
        <authorList>
            <person name="Yamashiro T."/>
            <person name="Shiraishi A."/>
            <person name="Satake H."/>
            <person name="Nakayama K."/>
        </authorList>
    </citation>
    <scope>NUCLEOTIDE SEQUENCE</scope>
</reference>
<evidence type="ECO:0000313" key="1">
    <source>
        <dbReference type="EMBL" id="GJT08020.1"/>
    </source>
</evidence>
<dbReference type="PANTHER" id="PTHR33116:SF79">
    <property type="entry name" value="REVERSE TRANSCRIPTASE DOMAIN, ZINC FINGER, CCHC-TYPE-RELATED"/>
    <property type="match status" value="1"/>
</dbReference>
<comment type="caution">
    <text evidence="1">The sequence shown here is derived from an EMBL/GenBank/DDBJ whole genome shotgun (WGS) entry which is preliminary data.</text>
</comment>
<gene>
    <name evidence="1" type="ORF">Tco_0842482</name>
</gene>
<dbReference type="EMBL" id="BQNB010012797">
    <property type="protein sequence ID" value="GJT08020.1"/>
    <property type="molecule type" value="Genomic_DNA"/>
</dbReference>
<dbReference type="PANTHER" id="PTHR33116">
    <property type="entry name" value="REVERSE TRANSCRIPTASE ZINC-BINDING DOMAIN-CONTAINING PROTEIN-RELATED-RELATED"/>
    <property type="match status" value="1"/>
</dbReference>
<proteinExistence type="predicted"/>
<dbReference type="Proteomes" id="UP001151760">
    <property type="component" value="Unassembled WGS sequence"/>
</dbReference>
<name>A0ABQ5AZY4_9ASTR</name>
<evidence type="ECO:0000313" key="2">
    <source>
        <dbReference type="Proteomes" id="UP001151760"/>
    </source>
</evidence>
<protein>
    <submittedName>
        <fullName evidence="1">Uncharacterized protein</fullName>
    </submittedName>
</protein>
<reference evidence="1" key="1">
    <citation type="journal article" date="2022" name="Int. J. Mol. Sci.">
        <title>Draft Genome of Tanacetum Coccineum: Genomic Comparison of Closely Related Tanacetum-Family Plants.</title>
        <authorList>
            <person name="Yamashiro T."/>
            <person name="Shiraishi A."/>
            <person name="Nakayama K."/>
            <person name="Satake H."/>
        </authorList>
    </citation>
    <scope>NUCLEOTIDE SEQUENCE</scope>
</reference>
<keyword evidence="2" id="KW-1185">Reference proteome</keyword>
<organism evidence="1 2">
    <name type="scientific">Tanacetum coccineum</name>
    <dbReference type="NCBI Taxonomy" id="301880"/>
    <lineage>
        <taxon>Eukaryota</taxon>
        <taxon>Viridiplantae</taxon>
        <taxon>Streptophyta</taxon>
        <taxon>Embryophyta</taxon>
        <taxon>Tracheophyta</taxon>
        <taxon>Spermatophyta</taxon>
        <taxon>Magnoliopsida</taxon>
        <taxon>eudicotyledons</taxon>
        <taxon>Gunneridae</taxon>
        <taxon>Pentapetalae</taxon>
        <taxon>asterids</taxon>
        <taxon>campanulids</taxon>
        <taxon>Asterales</taxon>
        <taxon>Asteraceae</taxon>
        <taxon>Asteroideae</taxon>
        <taxon>Anthemideae</taxon>
        <taxon>Anthemidinae</taxon>
        <taxon>Tanacetum</taxon>
    </lineage>
</organism>
<sequence length="207" mass="22895">MEALHLSVGRAVNGGQEVIGVWGIPSHLVENMAKSIGCSIMESKFRYLGVMVGENMSRCKAWDEVLVKLNSRLSRWKAKTLSIGGRLDFIEVQSLAPPFVWMAILRFSWTSWDKGVGLLRYKGGARTLVFGLDIWSGDRPAIRGVFPRMFALELNRDISVAEKLSSPLEGSFRRSVRSGLEQDQCLGLSAVMEQVSLSSTVQSDEVG</sequence>